<evidence type="ECO:0000256" key="7">
    <source>
        <dbReference type="ARBA" id="ARBA00023033"/>
    </source>
</evidence>
<proteinExistence type="inferred from homology"/>
<dbReference type="GO" id="GO:0005506">
    <property type="term" value="F:iron ion binding"/>
    <property type="evidence" value="ECO:0007669"/>
    <property type="project" value="InterPro"/>
</dbReference>
<evidence type="ECO:0000256" key="5">
    <source>
        <dbReference type="ARBA" id="ARBA00023002"/>
    </source>
</evidence>
<dbReference type="InterPro" id="IPR036396">
    <property type="entry name" value="Cyt_P450_sf"/>
</dbReference>
<feature type="signal peptide" evidence="8">
    <location>
        <begin position="1"/>
        <end position="21"/>
    </location>
</feature>
<gene>
    <name evidence="9" type="ORF">DXG03_001994</name>
</gene>
<dbReference type="GO" id="GO:0004497">
    <property type="term" value="F:monooxygenase activity"/>
    <property type="evidence" value="ECO:0007669"/>
    <property type="project" value="UniProtKB-KW"/>
</dbReference>
<evidence type="ECO:0000256" key="4">
    <source>
        <dbReference type="ARBA" id="ARBA00022723"/>
    </source>
</evidence>
<dbReference type="Proteomes" id="UP000775547">
    <property type="component" value="Unassembled WGS sequence"/>
</dbReference>
<evidence type="ECO:0008006" key="11">
    <source>
        <dbReference type="Google" id="ProtNLM"/>
    </source>
</evidence>
<evidence type="ECO:0000256" key="8">
    <source>
        <dbReference type="SAM" id="SignalP"/>
    </source>
</evidence>
<keyword evidence="7" id="KW-0503">Monooxygenase</keyword>
<reference evidence="9" key="1">
    <citation type="submission" date="2020-07" db="EMBL/GenBank/DDBJ databases">
        <authorList>
            <person name="Nieuwenhuis M."/>
            <person name="Van De Peppel L.J.J."/>
        </authorList>
    </citation>
    <scope>NUCLEOTIDE SEQUENCE</scope>
    <source>
        <strain evidence="9">AP01</strain>
        <tissue evidence="9">Mycelium</tissue>
    </source>
</reference>
<evidence type="ECO:0000256" key="6">
    <source>
        <dbReference type="ARBA" id="ARBA00023004"/>
    </source>
</evidence>
<dbReference type="InterPro" id="IPR050364">
    <property type="entry name" value="Cytochrome_P450_fung"/>
</dbReference>
<keyword evidence="10" id="KW-1185">Reference proteome</keyword>
<reference evidence="9" key="2">
    <citation type="submission" date="2021-10" db="EMBL/GenBank/DDBJ databases">
        <title>Phylogenomics reveals ancestral predisposition of the termite-cultivated fungus Termitomyces towards a domesticated lifestyle.</title>
        <authorList>
            <person name="Auxier B."/>
            <person name="Grum-Grzhimaylo A."/>
            <person name="Cardenas M.E."/>
            <person name="Lodge J.D."/>
            <person name="Laessoe T."/>
            <person name="Pedersen O."/>
            <person name="Smith M.E."/>
            <person name="Kuyper T.W."/>
            <person name="Franco-Molano E.A."/>
            <person name="Baroni T.J."/>
            <person name="Aanen D.K."/>
        </authorList>
    </citation>
    <scope>NUCLEOTIDE SEQUENCE</scope>
    <source>
        <strain evidence="9">AP01</strain>
        <tissue evidence="9">Mycelium</tissue>
    </source>
</reference>
<dbReference type="SUPFAM" id="SSF48264">
    <property type="entry name" value="Cytochrome P450"/>
    <property type="match status" value="1"/>
</dbReference>
<name>A0A9P7KDU9_9AGAR</name>
<evidence type="ECO:0000313" key="9">
    <source>
        <dbReference type="EMBL" id="KAG5646918.1"/>
    </source>
</evidence>
<evidence type="ECO:0000256" key="3">
    <source>
        <dbReference type="ARBA" id="ARBA00022617"/>
    </source>
</evidence>
<dbReference type="GO" id="GO:0020037">
    <property type="term" value="F:heme binding"/>
    <property type="evidence" value="ECO:0007669"/>
    <property type="project" value="InterPro"/>
</dbReference>
<evidence type="ECO:0000313" key="10">
    <source>
        <dbReference type="Proteomes" id="UP000775547"/>
    </source>
</evidence>
<dbReference type="PANTHER" id="PTHR46300">
    <property type="entry name" value="P450, PUTATIVE (EUROFUNG)-RELATED-RELATED"/>
    <property type="match status" value="1"/>
</dbReference>
<comment type="cofactor">
    <cofactor evidence="1">
        <name>heme</name>
        <dbReference type="ChEBI" id="CHEBI:30413"/>
    </cofactor>
</comment>
<organism evidence="9 10">
    <name type="scientific">Asterophora parasitica</name>
    <dbReference type="NCBI Taxonomy" id="117018"/>
    <lineage>
        <taxon>Eukaryota</taxon>
        <taxon>Fungi</taxon>
        <taxon>Dikarya</taxon>
        <taxon>Basidiomycota</taxon>
        <taxon>Agaricomycotina</taxon>
        <taxon>Agaricomycetes</taxon>
        <taxon>Agaricomycetidae</taxon>
        <taxon>Agaricales</taxon>
        <taxon>Tricholomatineae</taxon>
        <taxon>Lyophyllaceae</taxon>
        <taxon>Asterophora</taxon>
    </lineage>
</organism>
<keyword evidence="6" id="KW-0408">Iron</keyword>
<dbReference type="AlphaFoldDB" id="A0A9P7KDU9"/>
<keyword evidence="5" id="KW-0560">Oxidoreductase</keyword>
<keyword evidence="4" id="KW-0479">Metal-binding</keyword>
<dbReference type="Pfam" id="PF00067">
    <property type="entry name" value="p450"/>
    <property type="match status" value="1"/>
</dbReference>
<feature type="chain" id="PRO_5040186045" description="Cytochrome P450" evidence="8">
    <location>
        <begin position="22"/>
        <end position="107"/>
    </location>
</feature>
<dbReference type="OrthoDB" id="1055148at2759"/>
<dbReference type="GO" id="GO:0016705">
    <property type="term" value="F:oxidoreductase activity, acting on paired donors, with incorporation or reduction of molecular oxygen"/>
    <property type="evidence" value="ECO:0007669"/>
    <property type="project" value="InterPro"/>
</dbReference>
<accession>A0A9P7KDU9</accession>
<comment type="caution">
    <text evidence="9">The sequence shown here is derived from an EMBL/GenBank/DDBJ whole genome shotgun (WGS) entry which is preliminary data.</text>
</comment>
<protein>
    <recommendedName>
        <fullName evidence="11">Cytochrome P450</fullName>
    </recommendedName>
</protein>
<keyword evidence="8" id="KW-0732">Signal</keyword>
<dbReference type="InterPro" id="IPR001128">
    <property type="entry name" value="Cyt_P450"/>
</dbReference>
<evidence type="ECO:0000256" key="1">
    <source>
        <dbReference type="ARBA" id="ARBA00001971"/>
    </source>
</evidence>
<comment type="similarity">
    <text evidence="2">Belongs to the cytochrome P450 family.</text>
</comment>
<dbReference type="Gene3D" id="1.10.630.10">
    <property type="entry name" value="Cytochrome P450"/>
    <property type="match status" value="1"/>
</dbReference>
<sequence length="107" mass="11577">MSLPVLPALAACIAAVWVAKAFKERGRHPLPPGPRGLPFIGNALQLPVDHEWFTFAKWGKLYGGVIHVSALGQPLIILNSIKAISDLLEKRSGIYSDRPVLPMAGEL</sequence>
<evidence type="ECO:0000256" key="2">
    <source>
        <dbReference type="ARBA" id="ARBA00010617"/>
    </source>
</evidence>
<keyword evidence="3" id="KW-0349">Heme</keyword>
<dbReference type="EMBL" id="JABCKV010000015">
    <property type="protein sequence ID" value="KAG5646918.1"/>
    <property type="molecule type" value="Genomic_DNA"/>
</dbReference>
<dbReference type="PANTHER" id="PTHR46300:SF1">
    <property type="entry name" value="P450, PUTATIVE (EUROFUNG)-RELATED"/>
    <property type="match status" value="1"/>
</dbReference>